<dbReference type="PANTHER" id="PTHR47234">
    <property type="match status" value="1"/>
</dbReference>
<organism evidence="2 3">
    <name type="scientific">Colwellia maritima</name>
    <dbReference type="NCBI Taxonomy" id="2912588"/>
    <lineage>
        <taxon>Bacteria</taxon>
        <taxon>Pseudomonadati</taxon>
        <taxon>Pseudomonadota</taxon>
        <taxon>Gammaproteobacteria</taxon>
        <taxon>Alteromonadales</taxon>
        <taxon>Colwelliaceae</taxon>
        <taxon>Colwellia</taxon>
    </lineage>
</organism>
<proteinExistence type="predicted"/>
<protein>
    <recommendedName>
        <fullName evidence="4">Porin</fullName>
    </recommendedName>
</protein>
<name>A0ABS9X5J7_9GAMM</name>
<dbReference type="RefSeq" id="WP_242288376.1">
    <property type="nucleotide sequence ID" value="NZ_JAKKSL010000005.1"/>
</dbReference>
<dbReference type="Proteomes" id="UP001139646">
    <property type="component" value="Unassembled WGS sequence"/>
</dbReference>
<comment type="caution">
    <text evidence="2">The sequence shown here is derived from an EMBL/GenBank/DDBJ whole genome shotgun (WGS) entry which is preliminary data.</text>
</comment>
<evidence type="ECO:0000256" key="1">
    <source>
        <dbReference type="SAM" id="MobiDB-lite"/>
    </source>
</evidence>
<gene>
    <name evidence="2" type="ORF">L3081_21480</name>
</gene>
<feature type="region of interest" description="Disordered" evidence="1">
    <location>
        <begin position="1"/>
        <end position="22"/>
    </location>
</feature>
<dbReference type="EMBL" id="JAKKSL010000005">
    <property type="protein sequence ID" value="MCI2285496.1"/>
    <property type="molecule type" value="Genomic_DNA"/>
</dbReference>
<sequence length="236" mass="25876">MLKNSDGGTVWSQYGQTDENDGESFELGANYGLSIGDNGMLNLTFEYADNGEMNRATATTWFDAIDTPKKLLLVGEAETEMTSLWANFTYDLGDDGQLYAFGGFTEKEGESLGFYRPTDDNRVWSTLFPEGVTPSLGSKSEDYSVAVGYKTEIADWEIDAGVVTGENRFEFSNLNSLNAGYGPDSPTSAYDGALVFTQTTFNLDAVTSLDLGLYEEVSIAIGYEYRIDGFEQEAWG</sequence>
<accession>A0ABS9X5J7</accession>
<feature type="compositionally biased region" description="Polar residues" evidence="1">
    <location>
        <begin position="1"/>
        <end position="17"/>
    </location>
</feature>
<dbReference type="PANTHER" id="PTHR47234:SF3">
    <property type="entry name" value="SECRETIN_TONB SHORT N-TERMINAL DOMAIN-CONTAINING PROTEIN"/>
    <property type="match status" value="1"/>
</dbReference>
<dbReference type="SUPFAM" id="SSF56935">
    <property type="entry name" value="Porins"/>
    <property type="match status" value="1"/>
</dbReference>
<evidence type="ECO:0000313" key="2">
    <source>
        <dbReference type="EMBL" id="MCI2285496.1"/>
    </source>
</evidence>
<evidence type="ECO:0008006" key="4">
    <source>
        <dbReference type="Google" id="ProtNLM"/>
    </source>
</evidence>
<keyword evidence="3" id="KW-1185">Reference proteome</keyword>
<reference evidence="2" key="1">
    <citation type="submission" date="2022-01" db="EMBL/GenBank/DDBJ databases">
        <title>Colwellia maritima, isolated from seawater.</title>
        <authorList>
            <person name="Kristyanto S."/>
            <person name="Jung J."/>
            <person name="Jeon C.O."/>
        </authorList>
    </citation>
    <scope>NUCLEOTIDE SEQUENCE</scope>
    <source>
        <strain evidence="2">MSW7</strain>
    </source>
</reference>
<evidence type="ECO:0000313" key="3">
    <source>
        <dbReference type="Proteomes" id="UP001139646"/>
    </source>
</evidence>